<dbReference type="AlphaFoldDB" id="A0A843VQ90"/>
<keyword evidence="1" id="KW-0479">Metal-binding</keyword>
<dbReference type="OrthoDB" id="416991at2759"/>
<dbReference type="InterPro" id="IPR007527">
    <property type="entry name" value="Znf_SWIM"/>
</dbReference>
<dbReference type="InterPro" id="IPR001878">
    <property type="entry name" value="Znf_CCHC"/>
</dbReference>
<sequence length="214" mass="24340">MVIQRLLKQSIAKQWRTVVGVVLRLGRTSRGVRRGVSSRPQHPRVLRYSLHHHLWTMACSCKAWSRQCRLRPRLRRHYRLNCRHRLRLQLQFPGSMAMVVRPSWRDKKKAVVYQSPQRPAASSQQAAVPQSPSFQPSDKKMCPHCKRAHGGTECWKLAGKCLKCGSTEHQIRDCPRLQQFAQRGAPAPAAAAAAAPVIGRHERPRAQARVFALA</sequence>
<dbReference type="Proteomes" id="UP000652761">
    <property type="component" value="Unassembled WGS sequence"/>
</dbReference>
<dbReference type="PROSITE" id="PS50158">
    <property type="entry name" value="ZF_CCHC"/>
    <property type="match status" value="1"/>
</dbReference>
<protein>
    <recommendedName>
        <fullName evidence="7">CCHC-type domain-containing protein</fullName>
    </recommendedName>
</protein>
<evidence type="ECO:0000256" key="2">
    <source>
        <dbReference type="SAM" id="MobiDB-lite"/>
    </source>
</evidence>
<dbReference type="GO" id="GO:0003676">
    <property type="term" value="F:nucleic acid binding"/>
    <property type="evidence" value="ECO:0007669"/>
    <property type="project" value="InterPro"/>
</dbReference>
<accession>A0A843VQ90</accession>
<dbReference type="PROSITE" id="PS50966">
    <property type="entry name" value="ZF_SWIM"/>
    <property type="match status" value="1"/>
</dbReference>
<feature type="domain" description="CCHC-type" evidence="3">
    <location>
        <begin position="160"/>
        <end position="176"/>
    </location>
</feature>
<dbReference type="GO" id="GO:0008270">
    <property type="term" value="F:zinc ion binding"/>
    <property type="evidence" value="ECO:0007669"/>
    <property type="project" value="UniProtKB-KW"/>
</dbReference>
<feature type="domain" description="SWIM-type" evidence="4">
    <location>
        <begin position="48"/>
        <end position="93"/>
    </location>
</feature>
<evidence type="ECO:0000256" key="1">
    <source>
        <dbReference type="PROSITE-ProRule" id="PRU00047"/>
    </source>
</evidence>
<evidence type="ECO:0000259" key="4">
    <source>
        <dbReference type="PROSITE" id="PS50966"/>
    </source>
</evidence>
<evidence type="ECO:0000259" key="3">
    <source>
        <dbReference type="PROSITE" id="PS50158"/>
    </source>
</evidence>
<reference evidence="5" key="1">
    <citation type="submission" date="2017-07" db="EMBL/GenBank/DDBJ databases">
        <title>Taro Niue Genome Assembly and Annotation.</title>
        <authorList>
            <person name="Atibalentja N."/>
            <person name="Keating K."/>
            <person name="Fields C.J."/>
        </authorList>
    </citation>
    <scope>NUCLEOTIDE SEQUENCE</scope>
    <source>
        <strain evidence="5">Niue_2</strain>
        <tissue evidence="5">Leaf</tissue>
    </source>
</reference>
<evidence type="ECO:0008006" key="7">
    <source>
        <dbReference type="Google" id="ProtNLM"/>
    </source>
</evidence>
<organism evidence="5 6">
    <name type="scientific">Colocasia esculenta</name>
    <name type="common">Wild taro</name>
    <name type="synonym">Arum esculentum</name>
    <dbReference type="NCBI Taxonomy" id="4460"/>
    <lineage>
        <taxon>Eukaryota</taxon>
        <taxon>Viridiplantae</taxon>
        <taxon>Streptophyta</taxon>
        <taxon>Embryophyta</taxon>
        <taxon>Tracheophyta</taxon>
        <taxon>Spermatophyta</taxon>
        <taxon>Magnoliopsida</taxon>
        <taxon>Liliopsida</taxon>
        <taxon>Araceae</taxon>
        <taxon>Aroideae</taxon>
        <taxon>Colocasieae</taxon>
        <taxon>Colocasia</taxon>
    </lineage>
</organism>
<proteinExistence type="predicted"/>
<keyword evidence="1" id="KW-0863">Zinc-finger</keyword>
<evidence type="ECO:0000313" key="6">
    <source>
        <dbReference type="Proteomes" id="UP000652761"/>
    </source>
</evidence>
<feature type="compositionally biased region" description="Low complexity" evidence="2">
    <location>
        <begin position="114"/>
        <end position="136"/>
    </location>
</feature>
<keyword evidence="6" id="KW-1185">Reference proteome</keyword>
<dbReference type="SMART" id="SM00343">
    <property type="entry name" value="ZnF_C2HC"/>
    <property type="match status" value="1"/>
</dbReference>
<name>A0A843VQ90_COLES</name>
<evidence type="ECO:0000313" key="5">
    <source>
        <dbReference type="EMBL" id="MQL95710.1"/>
    </source>
</evidence>
<feature type="region of interest" description="Disordered" evidence="2">
    <location>
        <begin position="114"/>
        <end position="141"/>
    </location>
</feature>
<gene>
    <name evidence="5" type="ORF">Taro_028380</name>
</gene>
<dbReference type="EMBL" id="NMUH01001824">
    <property type="protein sequence ID" value="MQL95710.1"/>
    <property type="molecule type" value="Genomic_DNA"/>
</dbReference>
<keyword evidence="1" id="KW-0862">Zinc</keyword>
<comment type="caution">
    <text evidence="5">The sequence shown here is derived from an EMBL/GenBank/DDBJ whole genome shotgun (WGS) entry which is preliminary data.</text>
</comment>